<dbReference type="eggNOG" id="COG5001">
    <property type="taxonomic scope" value="Bacteria"/>
</dbReference>
<dbReference type="Gene3D" id="3.30.70.270">
    <property type="match status" value="1"/>
</dbReference>
<protein>
    <submittedName>
        <fullName evidence="6">Biofilm formation regulator HmsP</fullName>
    </submittedName>
    <submittedName>
        <fullName evidence="5">Sensory box/GGDEF family protein</fullName>
    </submittedName>
</protein>
<evidence type="ECO:0000259" key="3">
    <source>
        <dbReference type="PROSITE" id="PS50885"/>
    </source>
</evidence>
<feature type="domain" description="EAL" evidence="2">
    <location>
        <begin position="414"/>
        <end position="666"/>
    </location>
</feature>
<feature type="domain" description="GGDEF" evidence="4">
    <location>
        <begin position="272"/>
        <end position="405"/>
    </location>
</feature>
<evidence type="ECO:0000259" key="2">
    <source>
        <dbReference type="PROSITE" id="PS50883"/>
    </source>
</evidence>
<evidence type="ECO:0000313" key="7">
    <source>
        <dbReference type="Proteomes" id="UP000255169"/>
    </source>
</evidence>
<dbReference type="Gene3D" id="6.10.340.10">
    <property type="match status" value="1"/>
</dbReference>
<dbReference type="InterPro" id="IPR043128">
    <property type="entry name" value="Rev_trsase/Diguanyl_cyclase"/>
</dbReference>
<dbReference type="GO" id="GO:0007165">
    <property type="term" value="P:signal transduction"/>
    <property type="evidence" value="ECO:0007669"/>
    <property type="project" value="InterPro"/>
</dbReference>
<accession>A0A085U777</accession>
<dbReference type="Gene3D" id="3.20.20.450">
    <property type="entry name" value="EAL domain"/>
    <property type="match status" value="1"/>
</dbReference>
<evidence type="ECO:0000259" key="4">
    <source>
        <dbReference type="PROSITE" id="PS50887"/>
    </source>
</evidence>
<feature type="domain" description="HAMP" evidence="3">
    <location>
        <begin position="181"/>
        <end position="237"/>
    </location>
</feature>
<dbReference type="InterPro" id="IPR033419">
    <property type="entry name" value="GAPES3"/>
</dbReference>
<dbReference type="PROSITE" id="PS50883">
    <property type="entry name" value="EAL"/>
    <property type="match status" value="1"/>
</dbReference>
<evidence type="ECO:0000256" key="1">
    <source>
        <dbReference type="SAM" id="Phobius"/>
    </source>
</evidence>
<dbReference type="InterPro" id="IPR001633">
    <property type="entry name" value="EAL_dom"/>
</dbReference>
<dbReference type="CDD" id="cd01949">
    <property type="entry name" value="GGDEF"/>
    <property type="match status" value="1"/>
</dbReference>
<feature type="transmembrane region" description="Helical" evidence="1">
    <location>
        <begin position="12"/>
        <end position="32"/>
    </location>
</feature>
<keyword evidence="7" id="KW-1185">Reference proteome</keyword>
<keyword evidence="1" id="KW-1133">Transmembrane helix</keyword>
<dbReference type="AlphaFoldDB" id="A0A085U777"/>
<dbReference type="InterPro" id="IPR003660">
    <property type="entry name" value="HAMP_dom"/>
</dbReference>
<evidence type="ECO:0000313" key="6">
    <source>
        <dbReference type="EMBL" id="SUQ00688.1"/>
    </source>
</evidence>
<keyword evidence="1" id="KW-0812">Transmembrane</keyword>
<reference evidence="5" key="1">
    <citation type="journal article" date="2015" name="Genome Announc.">
        <title>Complete Genome Sequence of Yersinia ruckeri Strain CSF007-82, Etiologic Agent of Red Mouth Disease in Salmonid Fish.</title>
        <authorList>
            <person name="Nelson M.C."/>
            <person name="LaPatra S.E."/>
            <person name="Welch T.J."/>
            <person name="Graf J."/>
        </authorList>
    </citation>
    <scope>NUCLEOTIDE SEQUENCE</scope>
    <source>
        <strain evidence="5">CSF007-82</strain>
    </source>
</reference>
<dbReference type="OrthoDB" id="9804951at2"/>
<dbReference type="Pfam" id="PF00672">
    <property type="entry name" value="HAMP"/>
    <property type="match status" value="1"/>
</dbReference>
<dbReference type="Pfam" id="PF00990">
    <property type="entry name" value="GGDEF"/>
    <property type="match status" value="1"/>
</dbReference>
<dbReference type="InterPro" id="IPR000160">
    <property type="entry name" value="GGDEF_dom"/>
</dbReference>
<dbReference type="Pfam" id="PF17154">
    <property type="entry name" value="GAPES3"/>
    <property type="match status" value="1"/>
</dbReference>
<dbReference type="NCBIfam" id="TIGR00254">
    <property type="entry name" value="GGDEF"/>
    <property type="match status" value="1"/>
</dbReference>
<dbReference type="SUPFAM" id="SSF141868">
    <property type="entry name" value="EAL domain-like"/>
    <property type="match status" value="1"/>
</dbReference>
<sequence>MRVRHSLTIKQLATVFCVALVTICIFIVIQLFHSVQQRKDDYAKQLESIAYSVKNPLSAAVLSVDLPETKRVINSLLPIGILSRANVVLPNNLQVLHANFKPERPVPDWVRHVFQLPVQITVPLYSLESVPANPKPLAYLVLQADSFRIYQFIINTLSTMFSTYLLMVLILSVSITWCINRLIVHPLRAMARELDNISQEQVLGHQLTIPARHYDDEIGMLARNYNRNQQLLSKVCAEMNRISNHHPVTELPNRTLFLSLLEQHIASGERVEKFHLLVVGIETLHEAYGVMTELQNEQLLLTIVQRLEQCIDNHCLLGQLSKTEFAVLAKKISRPFPALQLARRIMAQVTAPLTFENMQLRPRASIGIAQYLNQQESAEDVMRNASSAMMTAQHQGRHQILYFEPHLSEKTQKRLTYENDILQAIEKRDFTLYLQPQCELSTGTVMGAEALLRWNQADGTYLSPADFLPLVEEKGVMVPLGNWVLEESCRILADWQQQGIHLSLAVNISGLQVQDDAFLPHLKTIINHYGIDGRHLVLEITETAHIPDLDEALVLLRELHALGVSVVLDDFGMGYASLHYLNCLKCLPIDMIKIDKSFVKSLPDDDVMASIIGSISTVLELRVMAEGIENQAQLKWLLDHGVTYGQGFLFSRPVAREEFEARFLKR</sequence>
<dbReference type="RefSeq" id="WP_004723242.1">
    <property type="nucleotide sequence ID" value="NZ_CABIHT010000057.1"/>
</dbReference>
<dbReference type="PANTHER" id="PTHR33121">
    <property type="entry name" value="CYCLIC DI-GMP PHOSPHODIESTERASE PDEF"/>
    <property type="match status" value="1"/>
</dbReference>
<dbReference type="InterPro" id="IPR035919">
    <property type="entry name" value="EAL_sf"/>
</dbReference>
<dbReference type="EMBL" id="LN681231">
    <property type="protein sequence ID" value="CEK25914.1"/>
    <property type="molecule type" value="Genomic_DNA"/>
</dbReference>
<gene>
    <name evidence="6" type="primary">yhjK</name>
    <name evidence="5" type="ORF">CSF007_0600</name>
    <name evidence="6" type="ORF">NCTC10476_01991</name>
</gene>
<dbReference type="STRING" id="29486.UGYR_10725"/>
<dbReference type="GeneID" id="66877896"/>
<dbReference type="Pfam" id="PF00563">
    <property type="entry name" value="EAL"/>
    <property type="match status" value="1"/>
</dbReference>
<dbReference type="CDD" id="cd01948">
    <property type="entry name" value="EAL"/>
    <property type="match status" value="1"/>
</dbReference>
<dbReference type="InterPro" id="IPR050706">
    <property type="entry name" value="Cyclic-di-GMP_PDE-like"/>
</dbReference>
<keyword evidence="1" id="KW-0472">Membrane</keyword>
<name>A0A085U777_YERRU</name>
<dbReference type="EMBL" id="UHJG01000001">
    <property type="protein sequence ID" value="SUQ00688.1"/>
    <property type="molecule type" value="Genomic_DNA"/>
</dbReference>
<organism evidence="6 7">
    <name type="scientific">Yersinia ruckeri</name>
    <dbReference type="NCBI Taxonomy" id="29486"/>
    <lineage>
        <taxon>Bacteria</taxon>
        <taxon>Pseudomonadati</taxon>
        <taxon>Pseudomonadota</taxon>
        <taxon>Gammaproteobacteria</taxon>
        <taxon>Enterobacterales</taxon>
        <taxon>Yersiniaceae</taxon>
        <taxon>Yersinia</taxon>
    </lineage>
</organism>
<evidence type="ECO:0000313" key="5">
    <source>
        <dbReference type="EMBL" id="CEK25914.1"/>
    </source>
</evidence>
<dbReference type="PROSITE" id="PS50885">
    <property type="entry name" value="HAMP"/>
    <property type="match status" value="1"/>
</dbReference>
<dbReference type="PATRIC" id="fig|29486.44.peg.1840"/>
<dbReference type="GO" id="GO:0071111">
    <property type="term" value="F:cyclic-guanylate-specific phosphodiesterase activity"/>
    <property type="evidence" value="ECO:0007669"/>
    <property type="project" value="InterPro"/>
</dbReference>
<proteinExistence type="predicted"/>
<dbReference type="NCBIfam" id="NF008807">
    <property type="entry name" value="PRK11829.1"/>
    <property type="match status" value="1"/>
</dbReference>
<dbReference type="PROSITE" id="PS50887">
    <property type="entry name" value="GGDEF"/>
    <property type="match status" value="1"/>
</dbReference>
<dbReference type="SMART" id="SM00267">
    <property type="entry name" value="GGDEF"/>
    <property type="match status" value="1"/>
</dbReference>
<dbReference type="InterPro" id="IPR029787">
    <property type="entry name" value="Nucleotide_cyclase"/>
</dbReference>
<dbReference type="SUPFAM" id="SSF55073">
    <property type="entry name" value="Nucleotide cyclase"/>
    <property type="match status" value="1"/>
</dbReference>
<dbReference type="SMART" id="SM00052">
    <property type="entry name" value="EAL"/>
    <property type="match status" value="1"/>
</dbReference>
<reference evidence="6 7" key="2">
    <citation type="submission" date="2018-06" db="EMBL/GenBank/DDBJ databases">
        <authorList>
            <consortium name="Pathogen Informatics"/>
            <person name="Doyle S."/>
        </authorList>
    </citation>
    <scope>NUCLEOTIDE SEQUENCE [LARGE SCALE GENOMIC DNA]</scope>
    <source>
        <strain evidence="6 7">NCTC10476</strain>
    </source>
</reference>
<dbReference type="GO" id="GO:0016020">
    <property type="term" value="C:membrane"/>
    <property type="evidence" value="ECO:0007669"/>
    <property type="project" value="InterPro"/>
</dbReference>
<dbReference type="Proteomes" id="UP000255169">
    <property type="component" value="Unassembled WGS sequence"/>
</dbReference>
<dbReference type="PANTHER" id="PTHR33121:SF77">
    <property type="entry name" value="CYCLIC DI-GMP PHOSPHODIESTERASE PDEK-RELATED"/>
    <property type="match status" value="1"/>
</dbReference>